<feature type="transmembrane region" description="Helical" evidence="1">
    <location>
        <begin position="417"/>
        <end position="442"/>
    </location>
</feature>
<feature type="transmembrane region" description="Helical" evidence="1">
    <location>
        <begin position="33"/>
        <end position="56"/>
    </location>
</feature>
<feature type="transmembrane region" description="Helical" evidence="1">
    <location>
        <begin position="113"/>
        <end position="140"/>
    </location>
</feature>
<proteinExistence type="predicted"/>
<gene>
    <name evidence="2" type="ORF">ABSL23_01935</name>
</gene>
<feature type="transmembrane region" description="Helical" evidence="1">
    <location>
        <begin position="152"/>
        <end position="178"/>
    </location>
</feature>
<dbReference type="GeneID" id="91107871"/>
<feature type="transmembrane region" description="Helical" evidence="1">
    <location>
        <begin position="463"/>
        <end position="485"/>
    </location>
</feature>
<evidence type="ECO:0000313" key="2">
    <source>
        <dbReference type="EMBL" id="XCF16790.1"/>
    </source>
</evidence>
<feature type="transmembrane region" description="Helical" evidence="1">
    <location>
        <begin position="348"/>
        <end position="365"/>
    </location>
</feature>
<dbReference type="AlphaFoldDB" id="A0AAU8CD45"/>
<dbReference type="KEGG" id="hanx:ABSL23_01935"/>
<feature type="transmembrane region" description="Helical" evidence="1">
    <location>
        <begin position="190"/>
        <end position="209"/>
    </location>
</feature>
<protein>
    <recommendedName>
        <fullName evidence="3">ABC transporter permease</fullName>
    </recommendedName>
</protein>
<keyword evidence="1" id="KW-0472">Membrane</keyword>
<keyword evidence="1" id="KW-1133">Transmembrane helix</keyword>
<feature type="transmembrane region" description="Helical" evidence="1">
    <location>
        <begin position="505"/>
        <end position="527"/>
    </location>
</feature>
<name>A0AAU8CD45_9EURY</name>
<evidence type="ECO:0000256" key="1">
    <source>
        <dbReference type="SAM" id="Phobius"/>
    </source>
</evidence>
<organism evidence="2">
    <name type="scientific">Halobacterium sp. NMX12-1</name>
    <dbReference type="NCBI Taxonomy" id="3166650"/>
    <lineage>
        <taxon>Archaea</taxon>
        <taxon>Methanobacteriati</taxon>
        <taxon>Methanobacteriota</taxon>
        <taxon>Stenosarchaea group</taxon>
        <taxon>Halobacteria</taxon>
        <taxon>Halobacteriales</taxon>
        <taxon>Halobacteriaceae</taxon>
        <taxon>Halobacterium</taxon>
    </lineage>
</organism>
<sequence>MPAFPDPDHAVRIAANELRIAWRKLRGKSTAQLASVGIVVLFGVAFTAAAAYGAYLGGRGVATDPGDVSSLLGLVPAALATLTLFMAAYMTVIQLGDVDARDGYLTTVPARDVVGGLLLAGYVRASGLFVAPLLVASVAFAVGAGSPLSLPLAALAVLALTATAFLVGFPLGAAITYLGSRSALVARFKTVIGAVVFLAYFWLIVSGTFDEVVDPILDVAEASPVSWYADLATLAVVPGASAAKAGAVVVGSVVLGAGGVLASVRLSERRWYTESVEAGERETDSVAGGRLDRLVGRRPAWVARKSWLRARRAPIRLVFVAYPAFLLVTPVQASVEAGRVTASLPPSVALYGAWMTGAAFTLNPLGDEGAVLPVTAISGVSGREFVGGLVVASAVFGVPLTAAVAGGLAVLSPLPPVALVCTVVAAAVLPVLAAALAAGVGTTYPKYDATTVSRSREVVVPSMWAFGVYTLAFLLTGGVATAVQVPAAAGELANAIGVTDAAVHAGALAVGVLLTGVLAAVSVRIAVRAFDDYTA</sequence>
<feature type="transmembrane region" description="Helical" evidence="1">
    <location>
        <begin position="245"/>
        <end position="264"/>
    </location>
</feature>
<evidence type="ECO:0008006" key="3">
    <source>
        <dbReference type="Google" id="ProtNLM"/>
    </source>
</evidence>
<dbReference type="EMBL" id="CP159204">
    <property type="protein sequence ID" value="XCF16790.1"/>
    <property type="molecule type" value="Genomic_DNA"/>
</dbReference>
<feature type="transmembrane region" description="Helical" evidence="1">
    <location>
        <begin position="313"/>
        <end position="333"/>
    </location>
</feature>
<reference evidence="2" key="1">
    <citation type="submission" date="2024-06" db="EMBL/GenBank/DDBJ databases">
        <title>Genome Sequence of an extremely halophilic archaeon isolated from Permian era halite, Salado Formation, Carlsbad, New Mexico: Halobacterium sp. strain NMX12-1.</title>
        <authorList>
            <person name="Sotoa L."/>
            <person name="DasSarma P."/>
            <person name="Anton B.P."/>
            <person name="Vincze T."/>
            <person name="Verma I."/>
            <person name="Eralp B."/>
            <person name="Powers D.W."/>
            <person name="Dozier B.L."/>
            <person name="Roberts R.J."/>
            <person name="DasSarma S."/>
        </authorList>
    </citation>
    <scope>NUCLEOTIDE SEQUENCE</scope>
    <source>
        <strain evidence="2">NMX12-1</strain>
    </source>
</reference>
<keyword evidence="1" id="KW-0812">Transmembrane</keyword>
<dbReference type="RefSeq" id="WP_353634554.1">
    <property type="nucleotide sequence ID" value="NZ_CP159204.1"/>
</dbReference>
<accession>A0AAU8CD45</accession>
<feature type="transmembrane region" description="Helical" evidence="1">
    <location>
        <begin position="385"/>
        <end position="411"/>
    </location>
</feature>
<feature type="transmembrane region" description="Helical" evidence="1">
    <location>
        <begin position="68"/>
        <end position="92"/>
    </location>
</feature>